<keyword evidence="3" id="KW-0540">Nuclease</keyword>
<name>A0A0G0IQS4_9BACT</name>
<gene>
    <name evidence="8" type="ORF">US31_C0005G0021</name>
</gene>
<dbReference type="Proteomes" id="UP000034508">
    <property type="component" value="Unassembled WGS sequence"/>
</dbReference>
<reference evidence="8 9" key="1">
    <citation type="journal article" date="2015" name="Nature">
        <title>rRNA introns, odd ribosomes, and small enigmatic genomes across a large radiation of phyla.</title>
        <authorList>
            <person name="Brown C.T."/>
            <person name="Hug L.A."/>
            <person name="Thomas B.C."/>
            <person name="Sharon I."/>
            <person name="Castelle C.J."/>
            <person name="Singh A."/>
            <person name="Wilkins M.J."/>
            <person name="Williams K.H."/>
            <person name="Banfield J.F."/>
        </authorList>
    </citation>
    <scope>NUCLEOTIDE SEQUENCE [LARGE SCALE GENOMIC DNA]</scope>
</reference>
<evidence type="ECO:0000256" key="3">
    <source>
        <dbReference type="ARBA" id="ARBA00022722"/>
    </source>
</evidence>
<keyword evidence="7" id="KW-0346">Stress response</keyword>
<evidence type="ECO:0000256" key="5">
    <source>
        <dbReference type="ARBA" id="ARBA00022801"/>
    </source>
</evidence>
<keyword evidence="6" id="KW-0694">RNA-binding</keyword>
<proteinExistence type="inferred from homology"/>
<protein>
    <recommendedName>
        <fullName evidence="10">YcfA family protein</fullName>
    </recommendedName>
</protein>
<keyword evidence="4" id="KW-0255">Endonuclease</keyword>
<accession>A0A0G0IQS4</accession>
<evidence type="ECO:0008006" key="10">
    <source>
        <dbReference type="Google" id="ProtNLM"/>
    </source>
</evidence>
<evidence type="ECO:0000256" key="6">
    <source>
        <dbReference type="ARBA" id="ARBA00022884"/>
    </source>
</evidence>
<dbReference type="GO" id="GO:0004519">
    <property type="term" value="F:endonuclease activity"/>
    <property type="evidence" value="ECO:0007669"/>
    <property type="project" value="UniProtKB-KW"/>
</dbReference>
<dbReference type="InterPro" id="IPR012933">
    <property type="entry name" value="HicA_mRNA_interferase"/>
</dbReference>
<dbReference type="SUPFAM" id="SSF54786">
    <property type="entry name" value="YcfA/nrd intein domain"/>
    <property type="match status" value="1"/>
</dbReference>
<comment type="caution">
    <text evidence="8">The sequence shown here is derived from an EMBL/GenBank/DDBJ whole genome shotgun (WGS) entry which is preliminary data.</text>
</comment>
<evidence type="ECO:0000256" key="7">
    <source>
        <dbReference type="ARBA" id="ARBA00023016"/>
    </source>
</evidence>
<dbReference type="AlphaFoldDB" id="A0A0G0IQS4"/>
<evidence type="ECO:0000313" key="9">
    <source>
        <dbReference type="Proteomes" id="UP000034508"/>
    </source>
</evidence>
<evidence type="ECO:0000256" key="1">
    <source>
        <dbReference type="ARBA" id="ARBA00006620"/>
    </source>
</evidence>
<evidence type="ECO:0000256" key="4">
    <source>
        <dbReference type="ARBA" id="ARBA00022759"/>
    </source>
</evidence>
<keyword evidence="2" id="KW-1277">Toxin-antitoxin system</keyword>
<comment type="similarity">
    <text evidence="1">Belongs to the HicA mRNA interferase family.</text>
</comment>
<dbReference type="EMBL" id="LBSM01000005">
    <property type="protein sequence ID" value="KKQ18371.1"/>
    <property type="molecule type" value="Genomic_DNA"/>
</dbReference>
<dbReference type="GO" id="GO:0016787">
    <property type="term" value="F:hydrolase activity"/>
    <property type="evidence" value="ECO:0007669"/>
    <property type="project" value="UniProtKB-KW"/>
</dbReference>
<organism evidence="8 9">
    <name type="scientific">Berkelbacteria bacterium GW2011_GWA1_36_9</name>
    <dbReference type="NCBI Taxonomy" id="1618331"/>
    <lineage>
        <taxon>Bacteria</taxon>
        <taxon>Candidatus Berkelbacteria</taxon>
    </lineage>
</organism>
<evidence type="ECO:0000256" key="2">
    <source>
        <dbReference type="ARBA" id="ARBA00022649"/>
    </source>
</evidence>
<dbReference type="Gene3D" id="3.30.920.30">
    <property type="entry name" value="Hypothetical protein"/>
    <property type="match status" value="1"/>
</dbReference>
<sequence length="76" mass="8763">MPRITPVHWRKLLKVLEMEGAVVVGQTGDHIELKKPGAIRRLVVPKYKSIPVFIIENNLKTAGVSRQRYFELLRKV</sequence>
<dbReference type="InterPro" id="IPR038570">
    <property type="entry name" value="HicA_sf"/>
</dbReference>
<evidence type="ECO:0000313" key="8">
    <source>
        <dbReference type="EMBL" id="KKQ18371.1"/>
    </source>
</evidence>
<keyword evidence="5" id="KW-0378">Hydrolase</keyword>
<dbReference type="Pfam" id="PF07927">
    <property type="entry name" value="HicA_toxin"/>
    <property type="match status" value="1"/>
</dbReference>
<dbReference type="GO" id="GO:0003729">
    <property type="term" value="F:mRNA binding"/>
    <property type="evidence" value="ECO:0007669"/>
    <property type="project" value="InterPro"/>
</dbReference>